<sequence length="92" mass="10957">MFLYMDNKMKAKIEGIMTYKLILDIDSHVDLEGCLYIPRYARNLVFVSKLDDLGFNFKIEDNVFSLFKDMYYYGSISVICMMIFLLTFDIKY</sequence>
<name>A0A371GN03_MUCPR</name>
<protein>
    <recommendedName>
        <fullName evidence="4">Copia protein</fullName>
    </recommendedName>
</protein>
<dbReference type="OrthoDB" id="1306241at2759"/>
<keyword evidence="3" id="KW-1185">Reference proteome</keyword>
<dbReference type="AlphaFoldDB" id="A0A371GN03"/>
<dbReference type="Proteomes" id="UP000257109">
    <property type="component" value="Unassembled WGS sequence"/>
</dbReference>
<evidence type="ECO:0000256" key="1">
    <source>
        <dbReference type="SAM" id="Phobius"/>
    </source>
</evidence>
<keyword evidence="1" id="KW-1133">Transmembrane helix</keyword>
<comment type="caution">
    <text evidence="2">The sequence shown here is derived from an EMBL/GenBank/DDBJ whole genome shotgun (WGS) entry which is preliminary data.</text>
</comment>
<evidence type="ECO:0000313" key="2">
    <source>
        <dbReference type="EMBL" id="RDX91723.1"/>
    </source>
</evidence>
<evidence type="ECO:0000313" key="3">
    <source>
        <dbReference type="Proteomes" id="UP000257109"/>
    </source>
</evidence>
<reference evidence="2" key="1">
    <citation type="submission" date="2018-05" db="EMBL/GenBank/DDBJ databases">
        <title>Draft genome of Mucuna pruriens seed.</title>
        <authorList>
            <person name="Nnadi N.E."/>
            <person name="Vos R."/>
            <person name="Hasami M.H."/>
            <person name="Devisetty U.K."/>
            <person name="Aguiy J.C."/>
        </authorList>
    </citation>
    <scope>NUCLEOTIDE SEQUENCE [LARGE SCALE GENOMIC DNA]</scope>
    <source>
        <strain evidence="2">JCA_2017</strain>
    </source>
</reference>
<accession>A0A371GN03</accession>
<feature type="non-terminal residue" evidence="2">
    <location>
        <position position="1"/>
    </location>
</feature>
<proteinExistence type="predicted"/>
<feature type="transmembrane region" description="Helical" evidence="1">
    <location>
        <begin position="70"/>
        <end position="88"/>
    </location>
</feature>
<dbReference type="EMBL" id="QJKJ01005048">
    <property type="protein sequence ID" value="RDX91723.1"/>
    <property type="molecule type" value="Genomic_DNA"/>
</dbReference>
<gene>
    <name evidence="2" type="ORF">CR513_26263</name>
</gene>
<evidence type="ECO:0008006" key="4">
    <source>
        <dbReference type="Google" id="ProtNLM"/>
    </source>
</evidence>
<keyword evidence="1" id="KW-0812">Transmembrane</keyword>
<keyword evidence="1" id="KW-0472">Membrane</keyword>
<organism evidence="2 3">
    <name type="scientific">Mucuna pruriens</name>
    <name type="common">Velvet bean</name>
    <name type="synonym">Dolichos pruriens</name>
    <dbReference type="NCBI Taxonomy" id="157652"/>
    <lineage>
        <taxon>Eukaryota</taxon>
        <taxon>Viridiplantae</taxon>
        <taxon>Streptophyta</taxon>
        <taxon>Embryophyta</taxon>
        <taxon>Tracheophyta</taxon>
        <taxon>Spermatophyta</taxon>
        <taxon>Magnoliopsida</taxon>
        <taxon>eudicotyledons</taxon>
        <taxon>Gunneridae</taxon>
        <taxon>Pentapetalae</taxon>
        <taxon>rosids</taxon>
        <taxon>fabids</taxon>
        <taxon>Fabales</taxon>
        <taxon>Fabaceae</taxon>
        <taxon>Papilionoideae</taxon>
        <taxon>50 kb inversion clade</taxon>
        <taxon>NPAAA clade</taxon>
        <taxon>indigoferoid/millettioid clade</taxon>
        <taxon>Phaseoleae</taxon>
        <taxon>Mucuna</taxon>
    </lineage>
</organism>